<comment type="caution">
    <text evidence="2">The sequence shown here is derived from an EMBL/GenBank/DDBJ whole genome shotgun (WGS) entry which is preliminary data.</text>
</comment>
<organism evidence="2 3">
    <name type="scientific">Campylobacter ureolyticus</name>
    <dbReference type="NCBI Taxonomy" id="827"/>
    <lineage>
        <taxon>Bacteria</taxon>
        <taxon>Pseudomonadati</taxon>
        <taxon>Campylobacterota</taxon>
        <taxon>Epsilonproteobacteria</taxon>
        <taxon>Campylobacterales</taxon>
        <taxon>Campylobacteraceae</taxon>
        <taxon>Campylobacter</taxon>
    </lineage>
</organism>
<keyword evidence="1" id="KW-1133">Transmembrane helix</keyword>
<accession>A0A2I1N9R7</accession>
<proteinExistence type="predicted"/>
<feature type="transmembrane region" description="Helical" evidence="1">
    <location>
        <begin position="62"/>
        <end position="78"/>
    </location>
</feature>
<name>A0A2I1N9R7_9BACT</name>
<evidence type="ECO:0000313" key="3">
    <source>
        <dbReference type="Proteomes" id="UP000234639"/>
    </source>
</evidence>
<dbReference type="Proteomes" id="UP000234639">
    <property type="component" value="Unassembled WGS sequence"/>
</dbReference>
<gene>
    <name evidence="2" type="ORF">CYJ41_04630</name>
</gene>
<keyword evidence="1" id="KW-0812">Transmembrane</keyword>
<keyword evidence="1" id="KW-0472">Membrane</keyword>
<evidence type="ECO:0000256" key="1">
    <source>
        <dbReference type="SAM" id="Phobius"/>
    </source>
</evidence>
<feature type="transmembrane region" description="Helical" evidence="1">
    <location>
        <begin position="33"/>
        <end position="50"/>
    </location>
</feature>
<sequence>MDIFSILNIITIISLLFSIIFFMFNIKSKINHILFTLILFMSFCCFFIFLKIDEGFIRNKGVMYVLFFIFFYAFLDALKRK</sequence>
<dbReference type="EMBL" id="PKHU01000004">
    <property type="protein sequence ID" value="PKZ29127.1"/>
    <property type="molecule type" value="Genomic_DNA"/>
</dbReference>
<feature type="transmembrane region" description="Helical" evidence="1">
    <location>
        <begin position="6"/>
        <end position="26"/>
    </location>
</feature>
<protein>
    <submittedName>
        <fullName evidence="2">Uncharacterized protein</fullName>
    </submittedName>
</protein>
<reference evidence="2 3" key="1">
    <citation type="submission" date="2017-12" db="EMBL/GenBank/DDBJ databases">
        <title>Phylogenetic diversity of female urinary microbiome.</title>
        <authorList>
            <person name="Thomas-White K."/>
            <person name="Wolfe A.J."/>
        </authorList>
    </citation>
    <scope>NUCLEOTIDE SEQUENCE [LARGE SCALE GENOMIC DNA]</scope>
    <source>
        <strain evidence="2 3">UMB0112</strain>
    </source>
</reference>
<dbReference type="AlphaFoldDB" id="A0A2I1N9R7"/>
<evidence type="ECO:0000313" key="2">
    <source>
        <dbReference type="EMBL" id="PKZ29127.1"/>
    </source>
</evidence>